<keyword evidence="7 8" id="KW-0472">Membrane</keyword>
<dbReference type="PIRSF" id="PIRSF018472">
    <property type="entry name" value="MreD_proteobac"/>
    <property type="match status" value="1"/>
</dbReference>
<protein>
    <recommendedName>
        <fullName evidence="8">Rod shape-determining protein MreD</fullName>
    </recommendedName>
</protein>
<feature type="transmembrane region" description="Helical" evidence="9">
    <location>
        <begin position="135"/>
        <end position="154"/>
    </location>
</feature>
<keyword evidence="5 8" id="KW-0133">Cell shape</keyword>
<proteinExistence type="inferred from homology"/>
<evidence type="ECO:0000313" key="10">
    <source>
        <dbReference type="EMBL" id="ROR34689.1"/>
    </source>
</evidence>
<evidence type="ECO:0000256" key="4">
    <source>
        <dbReference type="ARBA" id="ARBA00022692"/>
    </source>
</evidence>
<gene>
    <name evidence="10" type="ORF">EDC57_0590</name>
</gene>
<dbReference type="AlphaFoldDB" id="A0A3N1Y784"/>
<comment type="similarity">
    <text evidence="2 8">Belongs to the MreD family.</text>
</comment>
<dbReference type="RefSeq" id="WP_123400070.1">
    <property type="nucleotide sequence ID" value="NZ_RJVI01000001.1"/>
</dbReference>
<dbReference type="OrthoDB" id="6647425at2"/>
<evidence type="ECO:0000256" key="6">
    <source>
        <dbReference type="ARBA" id="ARBA00022989"/>
    </source>
</evidence>
<dbReference type="Proteomes" id="UP000276634">
    <property type="component" value="Unassembled WGS sequence"/>
</dbReference>
<comment type="caution">
    <text evidence="10">The sequence shown here is derived from an EMBL/GenBank/DDBJ whole genome shotgun (WGS) entry which is preliminary data.</text>
</comment>
<name>A0A3N1Y784_9GAMM</name>
<keyword evidence="11" id="KW-1185">Reference proteome</keyword>
<comment type="function">
    <text evidence="8">Involved in formation of the rod shape of the cell. May also contribute to regulation of formation of penicillin-binding proteins.</text>
</comment>
<dbReference type="PANTHER" id="PTHR37484:SF1">
    <property type="entry name" value="ROD SHAPE-DETERMINING PROTEIN MRED"/>
    <property type="match status" value="1"/>
</dbReference>
<dbReference type="GO" id="GO:0005886">
    <property type="term" value="C:plasma membrane"/>
    <property type="evidence" value="ECO:0007669"/>
    <property type="project" value="UniProtKB-SubCell"/>
</dbReference>
<accession>A0A3N1Y784</accession>
<dbReference type="Pfam" id="PF04093">
    <property type="entry name" value="MreD"/>
    <property type="match status" value="1"/>
</dbReference>
<keyword evidence="6 9" id="KW-1133">Transmembrane helix</keyword>
<feature type="transmembrane region" description="Helical" evidence="9">
    <location>
        <begin position="12"/>
        <end position="29"/>
    </location>
</feature>
<keyword evidence="4 9" id="KW-0812">Transmembrane</keyword>
<feature type="transmembrane region" description="Helical" evidence="9">
    <location>
        <begin position="75"/>
        <end position="94"/>
    </location>
</feature>
<dbReference type="InterPro" id="IPR026034">
    <property type="entry name" value="MreD_proteobac"/>
</dbReference>
<evidence type="ECO:0000256" key="9">
    <source>
        <dbReference type="SAM" id="Phobius"/>
    </source>
</evidence>
<comment type="subcellular location">
    <subcellularLocation>
        <location evidence="8">Cell inner membrane</location>
    </subcellularLocation>
    <subcellularLocation>
        <location evidence="1">Cell membrane</location>
        <topology evidence="1">Multi-pass membrane protein</topology>
    </subcellularLocation>
</comment>
<sequence>MSETPARPRGRWVIAATLLAALVLAVLPLPEAFAPWRPRWAALILIYWCMALPHRVGVGTAWATGLFEDVLTGTLLGQHALTLAVLAYLVIKLHQRLRLFPLRQQMLAVLVLLLLGQLLDLWIRGFTGRSPETWAYWGASLTGTLLWPWVFTLLRTLRRRLRVT</sequence>
<keyword evidence="8" id="KW-0997">Cell inner membrane</keyword>
<evidence type="ECO:0000256" key="1">
    <source>
        <dbReference type="ARBA" id="ARBA00004651"/>
    </source>
</evidence>
<evidence type="ECO:0000256" key="7">
    <source>
        <dbReference type="ARBA" id="ARBA00023136"/>
    </source>
</evidence>
<evidence type="ECO:0000313" key="11">
    <source>
        <dbReference type="Proteomes" id="UP000276634"/>
    </source>
</evidence>
<dbReference type="GO" id="GO:0008360">
    <property type="term" value="P:regulation of cell shape"/>
    <property type="evidence" value="ECO:0007669"/>
    <property type="project" value="UniProtKB-UniRule"/>
</dbReference>
<dbReference type="PANTHER" id="PTHR37484">
    <property type="entry name" value="ROD SHAPE-DETERMINING PROTEIN MRED"/>
    <property type="match status" value="1"/>
</dbReference>
<organism evidence="10 11">
    <name type="scientific">Inmirania thermothiophila</name>
    <dbReference type="NCBI Taxonomy" id="1750597"/>
    <lineage>
        <taxon>Bacteria</taxon>
        <taxon>Pseudomonadati</taxon>
        <taxon>Pseudomonadota</taxon>
        <taxon>Gammaproteobacteria</taxon>
        <taxon>Chromatiales</taxon>
        <taxon>Ectothiorhodospiraceae</taxon>
        <taxon>Inmirania</taxon>
    </lineage>
</organism>
<evidence type="ECO:0000256" key="2">
    <source>
        <dbReference type="ARBA" id="ARBA00007776"/>
    </source>
</evidence>
<evidence type="ECO:0000256" key="3">
    <source>
        <dbReference type="ARBA" id="ARBA00022475"/>
    </source>
</evidence>
<reference evidence="10 11" key="1">
    <citation type="submission" date="2018-11" db="EMBL/GenBank/DDBJ databases">
        <title>Genomic Encyclopedia of Type Strains, Phase IV (KMG-IV): sequencing the most valuable type-strain genomes for metagenomic binning, comparative biology and taxonomic classification.</title>
        <authorList>
            <person name="Goeker M."/>
        </authorList>
    </citation>
    <scope>NUCLEOTIDE SEQUENCE [LARGE SCALE GENOMIC DNA]</scope>
    <source>
        <strain evidence="10 11">DSM 100275</strain>
    </source>
</reference>
<dbReference type="NCBIfam" id="TIGR03426">
    <property type="entry name" value="shape_MreD"/>
    <property type="match status" value="1"/>
</dbReference>
<feature type="transmembrane region" description="Helical" evidence="9">
    <location>
        <begin position="106"/>
        <end position="123"/>
    </location>
</feature>
<evidence type="ECO:0000256" key="8">
    <source>
        <dbReference type="PIRNR" id="PIRNR018472"/>
    </source>
</evidence>
<keyword evidence="3 8" id="KW-1003">Cell membrane</keyword>
<dbReference type="EMBL" id="RJVI01000001">
    <property type="protein sequence ID" value="ROR34689.1"/>
    <property type="molecule type" value="Genomic_DNA"/>
</dbReference>
<evidence type="ECO:0000256" key="5">
    <source>
        <dbReference type="ARBA" id="ARBA00022960"/>
    </source>
</evidence>
<dbReference type="InterPro" id="IPR007227">
    <property type="entry name" value="Cell_shape_determining_MreD"/>
</dbReference>